<sequence>MWREKWDVSLIASLLRHNLVYISGIIILTLRSRPRCQPATKVFHHAGKFHQVRNQQESAPVARENFWINADKISPLRGKRPYGAIVGLQQQPFALQVTSLTNAGQLPSEKGMKWVRDPHKLLICAGRGCILR</sequence>
<evidence type="ECO:0000313" key="1">
    <source>
        <dbReference type="EMBL" id="CDM60133.1"/>
    </source>
</evidence>
<name>W6RMG4_9HYPH</name>
<keyword evidence="1" id="KW-0614">Plasmid</keyword>
<dbReference type="AlphaFoldDB" id="W6RMG4"/>
<evidence type="ECO:0000313" key="2">
    <source>
        <dbReference type="Proteomes" id="UP000019443"/>
    </source>
</evidence>
<keyword evidence="2" id="KW-1185">Reference proteome</keyword>
<protein>
    <submittedName>
        <fullName evidence="1">Uncharacterized protein</fullName>
    </submittedName>
</protein>
<reference evidence="1" key="1">
    <citation type="submission" date="2013-11" db="EMBL/GenBank/DDBJ databases">
        <title>Draft genome sequence of the broad-host-range Rhizobium sp. LPU83 strain, a member of the low-genetic diversity Oregon-like Rhizobium sp. group.</title>
        <authorList>
            <person name="Wibberg D."/>
            <person name="Puehler A."/>
            <person name="Schlueter A."/>
        </authorList>
    </citation>
    <scope>NUCLEOTIDE SEQUENCE [LARGE SCALE GENOMIC DNA]</scope>
    <source>
        <strain evidence="1">LPU83</strain>
        <plasmid evidence="1">pLPU83b</plasmid>
    </source>
</reference>
<organism evidence="1 2">
    <name type="scientific">Rhizobium favelukesii</name>
    <dbReference type="NCBI Taxonomy" id="348824"/>
    <lineage>
        <taxon>Bacteria</taxon>
        <taxon>Pseudomonadati</taxon>
        <taxon>Pseudomonadota</taxon>
        <taxon>Alphaproteobacteria</taxon>
        <taxon>Hyphomicrobiales</taxon>
        <taxon>Rhizobiaceae</taxon>
        <taxon>Rhizobium/Agrobacterium group</taxon>
        <taxon>Rhizobium</taxon>
    </lineage>
</organism>
<proteinExistence type="predicted"/>
<comment type="caution">
    <text evidence="1">The sequence shown here is derived from an EMBL/GenBank/DDBJ whole genome shotgun (WGS) entry which is preliminary data.</text>
</comment>
<dbReference type="Proteomes" id="UP000019443">
    <property type="component" value="Unassembled WGS sequence"/>
</dbReference>
<gene>
    <name evidence="1" type="ORF">LPU83_pLPU83b_0137</name>
</gene>
<accession>W6RMG4</accession>
<geneLocation type="plasmid" evidence="1">
    <name>pLPU83b</name>
</geneLocation>
<dbReference type="EMBL" id="CBYB010000010">
    <property type="protein sequence ID" value="CDM60133.1"/>
    <property type="molecule type" value="Genomic_DNA"/>
</dbReference>